<dbReference type="EMBL" id="LAZR01042307">
    <property type="protein sequence ID" value="KKL09839.1"/>
    <property type="molecule type" value="Genomic_DNA"/>
</dbReference>
<evidence type="ECO:0000256" key="1">
    <source>
        <dbReference type="SAM" id="MobiDB-lite"/>
    </source>
</evidence>
<feature type="non-terminal residue" evidence="2">
    <location>
        <position position="147"/>
    </location>
</feature>
<feature type="region of interest" description="Disordered" evidence="1">
    <location>
        <begin position="40"/>
        <end position="118"/>
    </location>
</feature>
<dbReference type="AlphaFoldDB" id="A0A0F9AJV0"/>
<organism evidence="2">
    <name type="scientific">marine sediment metagenome</name>
    <dbReference type="NCBI Taxonomy" id="412755"/>
    <lineage>
        <taxon>unclassified sequences</taxon>
        <taxon>metagenomes</taxon>
        <taxon>ecological metagenomes</taxon>
    </lineage>
</organism>
<gene>
    <name evidence="2" type="ORF">LCGC14_2561860</name>
</gene>
<feature type="compositionally biased region" description="Polar residues" evidence="1">
    <location>
        <begin position="93"/>
        <end position="112"/>
    </location>
</feature>
<sequence>MAQHDPVEDALNARKARARLVEAGGALSPDNLDITRQFLGGQPVQFDPSRRGGGGQRGRFGPDRIRGIPENPFPFPGRGAPESLSVEGMRSRLPSQASDVASERSFGQQGLLQRNDPRAITPIIQEDERLRGQVSGLRDRFFNLPGP</sequence>
<reference evidence="2" key="1">
    <citation type="journal article" date="2015" name="Nature">
        <title>Complex archaea that bridge the gap between prokaryotes and eukaryotes.</title>
        <authorList>
            <person name="Spang A."/>
            <person name="Saw J.H."/>
            <person name="Jorgensen S.L."/>
            <person name="Zaremba-Niedzwiedzka K."/>
            <person name="Martijn J."/>
            <person name="Lind A.E."/>
            <person name="van Eijk R."/>
            <person name="Schleper C."/>
            <person name="Guy L."/>
            <person name="Ettema T.J."/>
        </authorList>
    </citation>
    <scope>NUCLEOTIDE SEQUENCE</scope>
</reference>
<accession>A0A0F9AJV0</accession>
<comment type="caution">
    <text evidence="2">The sequence shown here is derived from an EMBL/GenBank/DDBJ whole genome shotgun (WGS) entry which is preliminary data.</text>
</comment>
<name>A0A0F9AJV0_9ZZZZ</name>
<protein>
    <submittedName>
        <fullName evidence="2">Uncharacterized protein</fullName>
    </submittedName>
</protein>
<evidence type="ECO:0000313" key="2">
    <source>
        <dbReference type="EMBL" id="KKL09839.1"/>
    </source>
</evidence>
<proteinExistence type="predicted"/>